<dbReference type="Gene3D" id="3.50.50.60">
    <property type="entry name" value="FAD/NAD(P)-binding domain"/>
    <property type="match status" value="1"/>
</dbReference>
<sequence length="782" mass="86578">MPRPKKVAIIGAGPSGLVAAKTLLHNFPKGTFSPTIFEKGNEIGGLWPIDPRATTEGGETSSPRDGFVHPSMRTNLSRFTVAFSDLAWESVIDGPDIPMFPQAWQVGRYLRKYVEKYIPKEVLRLRHRVVGSVRETGLGSRPSWTVQWAPERSNWSGGSPTDSPTRQKIVSESFDYLLVASGYFSRPYIPDIPGLADFTEKTVHSSALHTKEDIHHMLEKCGATRNGSGKLVVIGGSMSGVETASALALCLSDLSSADGSFGGYDVHHICTRPFWTMPTYLPHTVSQEGTQQRSVQFLPLDLVLYDLGRRPSGPVQYNFGLVSQQQVAKINEYFLSLLGKEYAGSGNISADLHDGSSDVQPSWVAIGDDYAGYVQSGSIYPWVGRVCAVQSSQSGLANIDIKRPNGEIAPLNDVVAIVTATGFTPFASLSFLPEDVLSKLEYSAEDPFFPLILDGKGTSHAEMPDIGFVGFYRGPYWGVMEMQARSIAETWHRADTQQGGRLSLEELERKTQERQSMRDYRHTKPSSRGQFPMGDYVGLMESFAEDFRIPRTQLSEVDELGPVVPARYMSEGQRKPLTLTESHLAMASLRDTLTPGSDASSTVLTRAIFRALHGIWNFSRASSKIDAEVSGTAKLSPKYPMHLKYDKSYACNEVEHIGGARRPSDPSTYHLRNYGEGQIFVDYDDLGMHPDAVPRVSHGLKFVGSPRLESGESGREEYVVRATGCIDPDKYHTWAHRCTYEYVFRLEGVAITSWECSIEYRKTQNGENSDGVVEWVKTVYGR</sequence>
<dbReference type="Pfam" id="PF07992">
    <property type="entry name" value="Pyr_redox_2"/>
    <property type="match status" value="1"/>
</dbReference>
<dbReference type="InterPro" id="IPR023753">
    <property type="entry name" value="FAD/NAD-binding_dom"/>
</dbReference>
<name>A0A5N5WRW2_9EURO</name>
<evidence type="ECO:0000313" key="5">
    <source>
        <dbReference type="EMBL" id="KAB8070427.1"/>
    </source>
</evidence>
<keyword evidence="2" id="KW-0274">FAD</keyword>
<dbReference type="Proteomes" id="UP000326565">
    <property type="component" value="Unassembled WGS sequence"/>
</dbReference>
<evidence type="ECO:0000256" key="3">
    <source>
        <dbReference type="ARBA" id="ARBA00023002"/>
    </source>
</evidence>
<evidence type="ECO:0000313" key="6">
    <source>
        <dbReference type="Proteomes" id="UP000326565"/>
    </source>
</evidence>
<dbReference type="InterPro" id="IPR050346">
    <property type="entry name" value="FMO-like"/>
</dbReference>
<keyword evidence="1" id="KW-0285">Flavoprotein</keyword>
<dbReference type="PANTHER" id="PTHR23023">
    <property type="entry name" value="DIMETHYLANILINE MONOOXYGENASE"/>
    <property type="match status" value="1"/>
</dbReference>
<keyword evidence="6" id="KW-1185">Reference proteome</keyword>
<dbReference type="AlphaFoldDB" id="A0A5N5WRW2"/>
<dbReference type="SUPFAM" id="SSF51905">
    <property type="entry name" value="FAD/NAD(P)-binding domain"/>
    <property type="match status" value="1"/>
</dbReference>
<dbReference type="InterPro" id="IPR036188">
    <property type="entry name" value="FAD/NAD-bd_sf"/>
</dbReference>
<keyword evidence="3" id="KW-0560">Oxidoreductase</keyword>
<feature type="domain" description="FAD/NAD(P)-binding" evidence="4">
    <location>
        <begin position="5"/>
        <end position="249"/>
    </location>
</feature>
<reference evidence="5 6" key="1">
    <citation type="submission" date="2019-04" db="EMBL/GenBank/DDBJ databases">
        <title>Friends and foes A comparative genomics study of 23 Aspergillus species from section Flavi.</title>
        <authorList>
            <consortium name="DOE Joint Genome Institute"/>
            <person name="Kjaerbolling I."/>
            <person name="Vesth T."/>
            <person name="Frisvad J.C."/>
            <person name="Nybo J.L."/>
            <person name="Theobald S."/>
            <person name="Kildgaard S."/>
            <person name="Isbrandt T."/>
            <person name="Kuo A."/>
            <person name="Sato A."/>
            <person name="Lyhne E.K."/>
            <person name="Kogle M.E."/>
            <person name="Wiebenga A."/>
            <person name="Kun R.S."/>
            <person name="Lubbers R.J."/>
            <person name="Makela M.R."/>
            <person name="Barry K."/>
            <person name="Chovatia M."/>
            <person name="Clum A."/>
            <person name="Daum C."/>
            <person name="Haridas S."/>
            <person name="He G."/>
            <person name="LaButti K."/>
            <person name="Lipzen A."/>
            <person name="Mondo S."/>
            <person name="Riley R."/>
            <person name="Salamov A."/>
            <person name="Simmons B.A."/>
            <person name="Magnuson J.K."/>
            <person name="Henrissat B."/>
            <person name="Mortensen U.H."/>
            <person name="Larsen T.O."/>
            <person name="Devries R.P."/>
            <person name="Grigoriev I.V."/>
            <person name="Machida M."/>
            <person name="Baker S.E."/>
            <person name="Andersen M.R."/>
        </authorList>
    </citation>
    <scope>NUCLEOTIDE SEQUENCE [LARGE SCALE GENOMIC DNA]</scope>
    <source>
        <strain evidence="5 6">CBS 151.66</strain>
    </source>
</reference>
<proteinExistence type="predicted"/>
<protein>
    <recommendedName>
        <fullName evidence="4">FAD/NAD(P)-binding domain-containing protein</fullName>
    </recommendedName>
</protein>
<evidence type="ECO:0000256" key="2">
    <source>
        <dbReference type="ARBA" id="ARBA00022827"/>
    </source>
</evidence>
<dbReference type="PRINTS" id="PR00368">
    <property type="entry name" value="FADPNR"/>
</dbReference>
<gene>
    <name evidence="5" type="ORF">BDV29DRAFT_33725</name>
</gene>
<evidence type="ECO:0000256" key="1">
    <source>
        <dbReference type="ARBA" id="ARBA00022630"/>
    </source>
</evidence>
<dbReference type="GO" id="GO:0016491">
    <property type="term" value="F:oxidoreductase activity"/>
    <property type="evidence" value="ECO:0007669"/>
    <property type="project" value="UniProtKB-KW"/>
</dbReference>
<dbReference type="EMBL" id="ML732302">
    <property type="protein sequence ID" value="KAB8070427.1"/>
    <property type="molecule type" value="Genomic_DNA"/>
</dbReference>
<evidence type="ECO:0000259" key="4">
    <source>
        <dbReference type="Pfam" id="PF07992"/>
    </source>
</evidence>
<organism evidence="5 6">
    <name type="scientific">Aspergillus leporis</name>
    <dbReference type="NCBI Taxonomy" id="41062"/>
    <lineage>
        <taxon>Eukaryota</taxon>
        <taxon>Fungi</taxon>
        <taxon>Dikarya</taxon>
        <taxon>Ascomycota</taxon>
        <taxon>Pezizomycotina</taxon>
        <taxon>Eurotiomycetes</taxon>
        <taxon>Eurotiomycetidae</taxon>
        <taxon>Eurotiales</taxon>
        <taxon>Aspergillaceae</taxon>
        <taxon>Aspergillus</taxon>
        <taxon>Aspergillus subgen. Circumdati</taxon>
    </lineage>
</organism>
<accession>A0A5N5WRW2</accession>
<dbReference type="OrthoDB" id="66881at2759"/>